<reference evidence="1" key="2">
    <citation type="journal article" date="2023" name="IMA Fungus">
        <title>Comparative genomic study of the Penicillium genus elucidates a diverse pangenome and 15 lateral gene transfer events.</title>
        <authorList>
            <person name="Petersen C."/>
            <person name="Sorensen T."/>
            <person name="Nielsen M.R."/>
            <person name="Sondergaard T.E."/>
            <person name="Sorensen J.L."/>
            <person name="Fitzpatrick D.A."/>
            <person name="Frisvad J.C."/>
            <person name="Nielsen K.L."/>
        </authorList>
    </citation>
    <scope>NUCLEOTIDE SEQUENCE</scope>
    <source>
        <strain evidence="1">IBT 29677</strain>
    </source>
</reference>
<dbReference type="AlphaFoldDB" id="A0A9X0B3H4"/>
<dbReference type="GeneID" id="81372879"/>
<evidence type="ECO:0000313" key="2">
    <source>
        <dbReference type="Proteomes" id="UP001147747"/>
    </source>
</evidence>
<protein>
    <submittedName>
        <fullName evidence="1">Uncharacterized protein</fullName>
    </submittedName>
</protein>
<accession>A0A9X0B3H4</accession>
<sequence>QGPYVNSPATKTQAKHHPLPGDLAGALQHLSAYLVSKNRKLTIIAVGGVVNTLLLETIRRYFSVPYATKQNAALALEWLNNHTVLFIAGPIRRMLTTEAFNQNEVVFDATGLRLLAAPWQYLFCTKLIG</sequence>
<proteinExistence type="predicted"/>
<dbReference type="Proteomes" id="UP001147747">
    <property type="component" value="Unassembled WGS sequence"/>
</dbReference>
<evidence type="ECO:0000313" key="1">
    <source>
        <dbReference type="EMBL" id="KAJ5386721.1"/>
    </source>
</evidence>
<reference evidence="1" key="1">
    <citation type="submission" date="2022-12" db="EMBL/GenBank/DDBJ databases">
        <authorList>
            <person name="Petersen C."/>
        </authorList>
    </citation>
    <scope>NUCLEOTIDE SEQUENCE</scope>
    <source>
        <strain evidence="1">IBT 29677</strain>
    </source>
</reference>
<keyword evidence="2" id="KW-1185">Reference proteome</keyword>
<feature type="non-terminal residue" evidence="1">
    <location>
        <position position="129"/>
    </location>
</feature>
<gene>
    <name evidence="1" type="ORF">N7509_009262</name>
</gene>
<comment type="caution">
    <text evidence="1">The sequence shown here is derived from an EMBL/GenBank/DDBJ whole genome shotgun (WGS) entry which is preliminary data.</text>
</comment>
<name>A0A9X0B3H4_9EURO</name>
<dbReference type="EMBL" id="JAPZBU010000009">
    <property type="protein sequence ID" value="KAJ5386721.1"/>
    <property type="molecule type" value="Genomic_DNA"/>
</dbReference>
<dbReference type="OrthoDB" id="3348320at2759"/>
<organism evidence="1 2">
    <name type="scientific">Penicillium cosmopolitanum</name>
    <dbReference type="NCBI Taxonomy" id="1131564"/>
    <lineage>
        <taxon>Eukaryota</taxon>
        <taxon>Fungi</taxon>
        <taxon>Dikarya</taxon>
        <taxon>Ascomycota</taxon>
        <taxon>Pezizomycotina</taxon>
        <taxon>Eurotiomycetes</taxon>
        <taxon>Eurotiomycetidae</taxon>
        <taxon>Eurotiales</taxon>
        <taxon>Aspergillaceae</taxon>
        <taxon>Penicillium</taxon>
    </lineage>
</organism>
<dbReference type="RefSeq" id="XP_056484519.1">
    <property type="nucleotide sequence ID" value="XM_056633899.1"/>
</dbReference>